<sequence length="1117" mass="124020">MNKLFLISVLAILTSQLFAQNIGEDLRRVVRLAPQARQAATEATNPALDTIVLVLAYYGGMPHEKRVEELFSGPALLAHYRDNAAIREFLLNEKLDKLLEGYLPPEGLALPPSFAPASRAAFLQKLPGAELFSRNGKVDLGKIRQVFTSPPSDDFSLRAAANAAATSPAGLSTANLASNALAGLSDWISRRAQEELTYTFLTKLREDINRNDLDELFPKTSQFLPTLDLLNYKAILPSIRKAFTEDLNAIAYNFGNYLEARDMATFRDPIVYNVFLIYRILDLEMREVPLADILAFTYGELERARIDTRCQIDLRMAKADTTNGNYQSILAAFDEYIKANEQLNRQFQKANDLLSEQFFNPIMDAVDSGNMGEDGPAFIQRAADQFLPLDTERLPLRNNYWETAADPPATGIVRAWLRGQEAYEYYEAYPSLTRFDELFGPDAVAFNPNERRAAGLTAVREILAHRSDLNAYRKQFSRLLAARENLLNLRAEITEKQQRSELAKRSSADKKADLLVDIAKEESYSPHPALRLLRKLTEEIQPNLPASGKQLAATRQRLEEWVKERGDRSSPYWKKMASGPALAANLPPLQQAIDATDAAYDLLHDAVTQYSSSQADSLIRSYHNLTTFETVFGMAQETFFLLSGSNSDLFLDKKDMSVFQTNASARQLLNGIGQERIGRIPNLGKLNAPGISDFLLDFGLYLSDLRSGGRAPDLKGVDPQAVRRILAVSFISRTLSALLEAPVFQDLAGSASGATLAERFPAFSKVPEVSEELNELFRLSQTGEFRYAVDNLLNLLRLFEVAPTASKKQQRLTARRDQLSELIDDYVVERDEDLRAVGLAAPSAKLLKLPVKVSEKDRVRIMAYESEATNGISTYDRAEAAEGILNLKIQRIREELNLVERRLARLNPQRINKFRESLFRYGTFMADVAGANDASDFEAALNTVALPVGSSQIKRTRPSSVELGAYFGGALSRERLILPAGVTDASLEEDAFGAALWVPVGVSYSKNIGGGKSITLFGSLLDLGAITAFRLEKQNEVAGSAKVERLPVFRPANVIAPGLHLLYNFPKSPFSLGIGVQDGPSVREFTTAGSNRVREARSVRGMLTFSVDVPIFRFFNQ</sequence>
<organism evidence="2 3">
    <name type="scientific">Neolewinella agarilytica</name>
    <dbReference type="NCBI Taxonomy" id="478744"/>
    <lineage>
        <taxon>Bacteria</taxon>
        <taxon>Pseudomonadati</taxon>
        <taxon>Bacteroidota</taxon>
        <taxon>Saprospiria</taxon>
        <taxon>Saprospirales</taxon>
        <taxon>Lewinellaceae</taxon>
        <taxon>Neolewinella</taxon>
    </lineage>
</organism>
<dbReference type="OrthoDB" id="1488584at2"/>
<evidence type="ECO:0000313" key="3">
    <source>
        <dbReference type="Proteomes" id="UP000199021"/>
    </source>
</evidence>
<gene>
    <name evidence="2" type="ORF">SAMN05444359_102175</name>
</gene>
<feature type="signal peptide" evidence="1">
    <location>
        <begin position="1"/>
        <end position="19"/>
    </location>
</feature>
<dbReference type="Proteomes" id="UP000199021">
    <property type="component" value="Unassembled WGS sequence"/>
</dbReference>
<keyword evidence="1" id="KW-0732">Signal</keyword>
<evidence type="ECO:0000256" key="1">
    <source>
        <dbReference type="SAM" id="SignalP"/>
    </source>
</evidence>
<proteinExistence type="predicted"/>
<dbReference type="EMBL" id="FOFB01000002">
    <property type="protein sequence ID" value="SEP78519.1"/>
    <property type="molecule type" value="Genomic_DNA"/>
</dbReference>
<name>A0A1H9APD0_9BACT</name>
<reference evidence="3" key="1">
    <citation type="submission" date="2016-10" db="EMBL/GenBank/DDBJ databases">
        <authorList>
            <person name="Varghese N."/>
            <person name="Submissions S."/>
        </authorList>
    </citation>
    <scope>NUCLEOTIDE SEQUENCE [LARGE SCALE GENOMIC DNA]</scope>
    <source>
        <strain evidence="3">DSM 24740</strain>
    </source>
</reference>
<dbReference type="AlphaFoldDB" id="A0A1H9APD0"/>
<accession>A0A1H9APD0</accession>
<feature type="chain" id="PRO_5011646095" evidence="1">
    <location>
        <begin position="20"/>
        <end position="1117"/>
    </location>
</feature>
<protein>
    <submittedName>
        <fullName evidence="2">Uncharacterized protein</fullName>
    </submittedName>
</protein>
<dbReference type="InParanoid" id="A0A1H9APD0"/>
<dbReference type="RefSeq" id="WP_090165357.1">
    <property type="nucleotide sequence ID" value="NZ_FOFB01000002.1"/>
</dbReference>
<keyword evidence="3" id="KW-1185">Reference proteome</keyword>
<evidence type="ECO:0000313" key="2">
    <source>
        <dbReference type="EMBL" id="SEP78519.1"/>
    </source>
</evidence>